<evidence type="ECO:0000313" key="8">
    <source>
        <dbReference type="Proteomes" id="UP000324678"/>
    </source>
</evidence>
<dbReference type="PANTHER" id="PTHR12835">
    <property type="entry name" value="BIOTIN PROTEIN LIGASE"/>
    <property type="match status" value="1"/>
</dbReference>
<dbReference type="CDD" id="cd16442">
    <property type="entry name" value="BPL"/>
    <property type="match status" value="1"/>
</dbReference>
<name>A0A5C1YBW3_9MICO</name>
<dbReference type="EC" id="6.3.4.15" evidence="3"/>
<accession>A0A5C1YBW3</accession>
<organism evidence="7 8">
    <name type="scientific">Agromyces intestinalis</name>
    <dbReference type="NCBI Taxonomy" id="2592652"/>
    <lineage>
        <taxon>Bacteria</taxon>
        <taxon>Bacillati</taxon>
        <taxon>Actinomycetota</taxon>
        <taxon>Actinomycetes</taxon>
        <taxon>Micrococcales</taxon>
        <taxon>Microbacteriaceae</taxon>
        <taxon>Agromyces</taxon>
    </lineage>
</organism>
<dbReference type="AlphaFoldDB" id="A0A5C1YBW3"/>
<dbReference type="Pfam" id="PF02237">
    <property type="entry name" value="BPL_C"/>
    <property type="match status" value="1"/>
</dbReference>
<dbReference type="Pfam" id="PF03099">
    <property type="entry name" value="BPL_LplA_LipB"/>
    <property type="match status" value="1"/>
</dbReference>
<dbReference type="InterPro" id="IPR004408">
    <property type="entry name" value="Biotin_CoA_COase_ligase"/>
</dbReference>
<evidence type="ECO:0000256" key="2">
    <source>
        <dbReference type="ARBA" id="ARBA00023267"/>
    </source>
</evidence>
<sequence length="314" mass="33039">MEWGRSRAQVARFEFLEQATSTNDVLREAASGPEAADWPHGAAVVTDDQTAGRGRLGRTWLAPTGKTLAISVLLRPERYDGRPLDAAALGWLPLIAGLAMTEAVDRAVAASDRLRVATDAPEVPHRADAPRRPDASKRPAGSKRADASPESDDDGPGLVEVELKWPNDVLISGYKVCGILTELLPGAEAVVVGAGLNLTLDEHDLPTLTSTSLLLATGRRPDADAVLADYLATLLAAVETLVAADGDATASGLADRIAERCGTIGAEVRVELPGGAELLGTAERLDRDGRLVVRDRESGEPQAVAAGDVTHLRY</sequence>
<protein>
    <recommendedName>
        <fullName evidence="3">biotin--[biotin carboxyl-carrier protein] ligase</fullName>
        <ecNumber evidence="3">6.3.4.15</ecNumber>
    </recommendedName>
</protein>
<keyword evidence="2" id="KW-0092">Biotin</keyword>
<dbReference type="GO" id="GO:0005737">
    <property type="term" value="C:cytoplasm"/>
    <property type="evidence" value="ECO:0007669"/>
    <property type="project" value="TreeGrafter"/>
</dbReference>
<evidence type="ECO:0000256" key="3">
    <source>
        <dbReference type="ARBA" id="ARBA00024227"/>
    </source>
</evidence>
<dbReference type="OrthoDB" id="9807064at2"/>
<evidence type="ECO:0000256" key="4">
    <source>
        <dbReference type="SAM" id="MobiDB-lite"/>
    </source>
</evidence>
<feature type="region of interest" description="Disordered" evidence="4">
    <location>
        <begin position="119"/>
        <end position="159"/>
    </location>
</feature>
<dbReference type="Gene3D" id="3.30.930.10">
    <property type="entry name" value="Bira Bifunctional Protein, Domain 2"/>
    <property type="match status" value="1"/>
</dbReference>
<gene>
    <name evidence="7" type="ORF">FLP10_03425</name>
</gene>
<evidence type="ECO:0000313" key="7">
    <source>
        <dbReference type="EMBL" id="QEO13573.1"/>
    </source>
</evidence>
<feature type="domain" description="Biotin protein ligase C-terminal" evidence="5">
    <location>
        <begin position="263"/>
        <end position="311"/>
    </location>
</feature>
<proteinExistence type="predicted"/>
<dbReference type="SUPFAM" id="SSF55681">
    <property type="entry name" value="Class II aaRS and biotin synthetases"/>
    <property type="match status" value="2"/>
</dbReference>
<dbReference type="EMBL" id="CP043505">
    <property type="protein sequence ID" value="QEO13573.1"/>
    <property type="molecule type" value="Genomic_DNA"/>
</dbReference>
<feature type="domain" description="BPL/LPL catalytic" evidence="6">
    <location>
        <begin position="33"/>
        <end position="197"/>
    </location>
</feature>
<reference evidence="7 8" key="1">
    <citation type="submission" date="2019-09" db="EMBL/GenBank/DDBJ databases">
        <title>Genome sequencing of strain KACC 19306.</title>
        <authorList>
            <person name="Heo J."/>
            <person name="Kim S.-J."/>
            <person name="Kim J.-S."/>
            <person name="Hong S.-B."/>
            <person name="Kwon S.-W."/>
        </authorList>
    </citation>
    <scope>NUCLEOTIDE SEQUENCE [LARGE SCALE GENOMIC DNA]</scope>
    <source>
        <strain evidence="7 8">KACC 19306</strain>
    </source>
</reference>
<dbReference type="InterPro" id="IPR045864">
    <property type="entry name" value="aa-tRNA-synth_II/BPL/LPL"/>
</dbReference>
<dbReference type="InterPro" id="IPR004143">
    <property type="entry name" value="BPL_LPL_catalytic"/>
</dbReference>
<dbReference type="Proteomes" id="UP000324678">
    <property type="component" value="Chromosome"/>
</dbReference>
<dbReference type="GO" id="GO:0004077">
    <property type="term" value="F:biotin--[biotin carboxyl-carrier protein] ligase activity"/>
    <property type="evidence" value="ECO:0007669"/>
    <property type="project" value="UniProtKB-EC"/>
</dbReference>
<dbReference type="PANTHER" id="PTHR12835:SF5">
    <property type="entry name" value="BIOTIN--PROTEIN LIGASE"/>
    <property type="match status" value="1"/>
</dbReference>
<evidence type="ECO:0000256" key="1">
    <source>
        <dbReference type="ARBA" id="ARBA00022598"/>
    </source>
</evidence>
<evidence type="ECO:0000259" key="6">
    <source>
        <dbReference type="Pfam" id="PF03099"/>
    </source>
</evidence>
<dbReference type="Gene3D" id="2.30.30.100">
    <property type="match status" value="1"/>
</dbReference>
<dbReference type="KEGG" id="ail:FLP10_03425"/>
<feature type="compositionally biased region" description="Basic and acidic residues" evidence="4">
    <location>
        <begin position="119"/>
        <end position="147"/>
    </location>
</feature>
<dbReference type="RefSeq" id="WP_149159596.1">
    <property type="nucleotide sequence ID" value="NZ_CP043505.1"/>
</dbReference>
<keyword evidence="8" id="KW-1185">Reference proteome</keyword>
<keyword evidence="1 7" id="KW-0436">Ligase</keyword>
<dbReference type="InterPro" id="IPR003142">
    <property type="entry name" value="BPL_C"/>
</dbReference>
<evidence type="ECO:0000259" key="5">
    <source>
        <dbReference type="Pfam" id="PF02237"/>
    </source>
</evidence>